<evidence type="ECO:0000256" key="3">
    <source>
        <dbReference type="ARBA" id="ARBA00022898"/>
    </source>
</evidence>
<dbReference type="PANTHER" id="PTHR43500:SF1">
    <property type="entry name" value="CYSTATHIONINE BETA-LYASE-RELATED"/>
    <property type="match status" value="1"/>
</dbReference>
<dbReference type="InterPro" id="IPR015421">
    <property type="entry name" value="PyrdxlP-dep_Trfase_major"/>
</dbReference>
<evidence type="ECO:0000313" key="7">
    <source>
        <dbReference type="EMBL" id="MBJ6126933.1"/>
    </source>
</evidence>
<proteinExistence type="inferred from homology"/>
<dbReference type="Pfam" id="PF01053">
    <property type="entry name" value="Cys_Met_Meta_PP"/>
    <property type="match status" value="1"/>
</dbReference>
<protein>
    <submittedName>
        <fullName evidence="7">Cystathionine beta-lyase</fullName>
        <ecNumber evidence="7">4.4.1.8</ecNumber>
    </submittedName>
</protein>
<keyword evidence="4 7" id="KW-0456">Lyase</keyword>
<gene>
    <name evidence="7" type="primary">metC</name>
    <name evidence="7" type="ORF">JAO75_16125</name>
</gene>
<reference evidence="8" key="1">
    <citation type="submission" date="2020-12" db="EMBL/GenBank/DDBJ databases">
        <title>Hymenobacter sp.</title>
        <authorList>
            <person name="Kim M.K."/>
        </authorList>
    </citation>
    <scope>NUCLEOTIDE SEQUENCE [LARGE SCALE GENOMIC DNA]</scope>
    <source>
        <strain evidence="8">BT325</strain>
    </source>
</reference>
<evidence type="ECO:0000256" key="5">
    <source>
        <dbReference type="ARBA" id="ARBA00047517"/>
    </source>
</evidence>
<dbReference type="RefSeq" id="WP_199050158.1">
    <property type="nucleotide sequence ID" value="NZ_JAELXT010000018.1"/>
</dbReference>
<dbReference type="Gene3D" id="3.90.1150.10">
    <property type="entry name" value="Aspartate Aminotransferase, domain 1"/>
    <property type="match status" value="1"/>
</dbReference>
<keyword evidence="8" id="KW-1185">Reference proteome</keyword>
<dbReference type="InterPro" id="IPR000277">
    <property type="entry name" value="Cys/Met-Metab_PyrdxlP-dep_enz"/>
</dbReference>
<dbReference type="PANTHER" id="PTHR43500">
    <property type="entry name" value="CYSTATHIONINE BETA-LYASE-RELATED"/>
    <property type="match status" value="1"/>
</dbReference>
<evidence type="ECO:0000313" key="8">
    <source>
        <dbReference type="Proteomes" id="UP000620670"/>
    </source>
</evidence>
<keyword evidence="3 6" id="KW-0663">Pyridoxal phosphate</keyword>
<dbReference type="NCBIfam" id="TIGR01324">
    <property type="entry name" value="cysta_beta_ly_B"/>
    <property type="match status" value="1"/>
</dbReference>
<dbReference type="SUPFAM" id="SSF53383">
    <property type="entry name" value="PLP-dependent transferases"/>
    <property type="match status" value="1"/>
</dbReference>
<dbReference type="PIRSF" id="PIRSF001434">
    <property type="entry name" value="CGS"/>
    <property type="match status" value="1"/>
</dbReference>
<dbReference type="Gene3D" id="3.40.640.10">
    <property type="entry name" value="Type I PLP-dependent aspartate aminotransferase-like (Major domain)"/>
    <property type="match status" value="1"/>
</dbReference>
<name>A0ABS0Y4V6_9HYPH</name>
<dbReference type="EMBL" id="JAELXT010000018">
    <property type="protein sequence ID" value="MBJ6126933.1"/>
    <property type="molecule type" value="Genomic_DNA"/>
</dbReference>
<evidence type="ECO:0000256" key="2">
    <source>
        <dbReference type="ARBA" id="ARBA00009077"/>
    </source>
</evidence>
<organism evidence="7 8">
    <name type="scientific">Microvirga splendida</name>
    <dbReference type="NCBI Taxonomy" id="2795727"/>
    <lineage>
        <taxon>Bacteria</taxon>
        <taxon>Pseudomonadati</taxon>
        <taxon>Pseudomonadota</taxon>
        <taxon>Alphaproteobacteria</taxon>
        <taxon>Hyphomicrobiales</taxon>
        <taxon>Methylobacteriaceae</taxon>
        <taxon>Microvirga</taxon>
    </lineage>
</organism>
<dbReference type="InterPro" id="IPR015424">
    <property type="entry name" value="PyrdxlP-dep_Trfase"/>
</dbReference>
<dbReference type="Proteomes" id="UP000620670">
    <property type="component" value="Unassembled WGS sequence"/>
</dbReference>
<evidence type="ECO:0000256" key="1">
    <source>
        <dbReference type="ARBA" id="ARBA00001933"/>
    </source>
</evidence>
<evidence type="ECO:0000256" key="6">
    <source>
        <dbReference type="RuleBase" id="RU362118"/>
    </source>
</evidence>
<comment type="similarity">
    <text evidence="2 6">Belongs to the trans-sulfuration enzymes family.</text>
</comment>
<dbReference type="GO" id="GO:0016829">
    <property type="term" value="F:lyase activity"/>
    <property type="evidence" value="ECO:0007669"/>
    <property type="project" value="UniProtKB-KW"/>
</dbReference>
<comment type="cofactor">
    <cofactor evidence="1 6">
        <name>pyridoxal 5'-phosphate</name>
        <dbReference type="ChEBI" id="CHEBI:597326"/>
    </cofactor>
</comment>
<dbReference type="EC" id="4.4.1.8" evidence="7"/>
<accession>A0ABS0Y4V6</accession>
<sequence length="405" mass="44094">MRTETTLIHPPRTADEPFQTLTVPLHHASTVTFETMAAFESRHERLYDGYSYGLYGTPTSRSLEQQIAALEGGTRALVTPSGLSAISLVCMAFAQKDDRILMPSSMYGPARTMAQRLLAPLGIDTVFYDPTIAGSVGDLLDDRTKLVWVESPGSVTFEIQDIPAISAAAHAHGILVAADNTWATPILFNPLAHGVDLSMQSLSKYASGHSDLNMGSIAVKEEALFRRLKDVARFLGLGVGADECFLCMRGLVTLPLRLRQSEQSSLQILEWLRDQDSVVQILHPAEPNHPGHAVWTRDFRGSSGVFSIVLAPHSADVIERAFQELRLFKIGASWGGAHSLVAPSNPRSGRDDLAWLSTGHLIRLSIGLENVADLIEDLQRFFGALGATATDKRRFHTNLGASSAE</sequence>
<dbReference type="InterPro" id="IPR006233">
    <property type="entry name" value="Cys_b_lyase_bac"/>
</dbReference>
<dbReference type="InterPro" id="IPR015422">
    <property type="entry name" value="PyrdxlP-dep_Trfase_small"/>
</dbReference>
<comment type="catalytic activity">
    <reaction evidence="5">
        <text>L,L-cystathionine + H2O = L-homocysteine + pyruvate + NH4(+)</text>
        <dbReference type="Rhea" id="RHEA:13965"/>
        <dbReference type="ChEBI" id="CHEBI:15361"/>
        <dbReference type="ChEBI" id="CHEBI:15377"/>
        <dbReference type="ChEBI" id="CHEBI:28938"/>
        <dbReference type="ChEBI" id="CHEBI:58161"/>
        <dbReference type="ChEBI" id="CHEBI:58199"/>
    </reaction>
</comment>
<comment type="caution">
    <text evidence="7">The sequence shown here is derived from an EMBL/GenBank/DDBJ whole genome shotgun (WGS) entry which is preliminary data.</text>
</comment>
<evidence type="ECO:0000256" key="4">
    <source>
        <dbReference type="ARBA" id="ARBA00023239"/>
    </source>
</evidence>